<dbReference type="GO" id="GO:0005737">
    <property type="term" value="C:cytoplasm"/>
    <property type="evidence" value="ECO:0007669"/>
    <property type="project" value="TreeGrafter"/>
</dbReference>
<dbReference type="OrthoDB" id="261426at2759"/>
<dbReference type="OMA" id="EWGYNLH"/>
<organism evidence="4">
    <name type="scientific">Capitella teleta</name>
    <name type="common">Polychaete worm</name>
    <dbReference type="NCBI Taxonomy" id="283909"/>
    <lineage>
        <taxon>Eukaryota</taxon>
        <taxon>Metazoa</taxon>
        <taxon>Spiralia</taxon>
        <taxon>Lophotrochozoa</taxon>
        <taxon>Annelida</taxon>
        <taxon>Polychaeta</taxon>
        <taxon>Sedentaria</taxon>
        <taxon>Scolecida</taxon>
        <taxon>Capitellidae</taxon>
        <taxon>Capitella</taxon>
    </lineage>
</organism>
<gene>
    <name evidence="4" type="ORF">CAPTEDRAFT_174103</name>
</gene>
<keyword evidence="1 2" id="KW-0175">Coiled coil</keyword>
<keyword evidence="6" id="KW-1185">Reference proteome</keyword>
<name>R7TYE8_CAPTE</name>
<dbReference type="PANTHER" id="PTHR16306">
    <property type="entry name" value="TRANSLIN-ASSOCIATED FACTOR X-INTERACTING PROTEIN 1"/>
    <property type="match status" value="1"/>
</dbReference>
<reference evidence="5" key="3">
    <citation type="submission" date="2015-06" db="UniProtKB">
        <authorList>
            <consortium name="EnsemblMetazoa"/>
        </authorList>
    </citation>
    <scope>IDENTIFICATION</scope>
</reference>
<dbReference type="AlphaFoldDB" id="R7TYE8"/>
<dbReference type="Pfam" id="PF15739">
    <property type="entry name" value="TSNAXIP1_N"/>
    <property type="match status" value="1"/>
</dbReference>
<reference evidence="4 6" key="2">
    <citation type="journal article" date="2013" name="Nature">
        <title>Insights into bilaterian evolution from three spiralian genomes.</title>
        <authorList>
            <person name="Simakov O."/>
            <person name="Marletaz F."/>
            <person name="Cho S.J."/>
            <person name="Edsinger-Gonzales E."/>
            <person name="Havlak P."/>
            <person name="Hellsten U."/>
            <person name="Kuo D.H."/>
            <person name="Larsson T."/>
            <person name="Lv J."/>
            <person name="Arendt D."/>
            <person name="Savage R."/>
            <person name="Osoegawa K."/>
            <person name="de Jong P."/>
            <person name="Grimwood J."/>
            <person name="Chapman J.A."/>
            <person name="Shapiro H."/>
            <person name="Aerts A."/>
            <person name="Otillar R.P."/>
            <person name="Terry A.Y."/>
            <person name="Boore J.L."/>
            <person name="Grigoriev I.V."/>
            <person name="Lindberg D.R."/>
            <person name="Seaver E.C."/>
            <person name="Weisblat D.A."/>
            <person name="Putnam N.H."/>
            <person name="Rokhsar D.S."/>
        </authorList>
    </citation>
    <scope>NUCLEOTIDE SEQUENCE</scope>
    <source>
        <strain evidence="4 6">I ESC-2004</strain>
    </source>
</reference>
<sequence>MVTSDEAPGKPSMVPKPQFLHQLEGFLQKELKALGVSDVEPGEVRLQAYREVFEYLIEDFKTYKPLLAAIKNEYEMMLAAQREHIRNLEPLKQMLVTVSEQCDQKIMAIRDQEKQEMKDLKEQNRGLFGRIDELCQEKLDLEAQVEKLQEELAAEYLRYRDECDARKLLVADINDLRYQQEDVLRSKKNSKENEEEKDDPVMLRIALKQAREDESRVSKRLSEMIANYGDVIPRRDFESLQKEYKVLEIQLEQMKGDYTNLKMEHGALLDTHKQVVAQRDEYFTECKTLRRSATPRPDWNRCADYVTGGIVRWKEISENKTSDQLVESLLLEIQGATGSDSNAEAFDGLGLGDEVPKYLRHEGQVRNRRLGKRDTALLIKDIWREKSTKDAERTDGKRENLADYLAEYLQQKFPLQQMSVEWAYNLQDACQRYAHDENIGLFWNVLSEKGDEELYHGQLQLIAKLLNHLVKMDEDNGNLGELTKDNFRAALGEFLEGYMLKVIDEDTMNSLVKAAEMELEAKESPNLQFKNLFMEDDEGRTGPFLDELKREVKQHRLRYIDEIKIEIGNGATVSVDDLKIAITTTDPEIDHTDMETYLCWAFKAQSKDELASAQPMDNAALIERLKNGNLRRIGKKN</sequence>
<feature type="domain" description="Translin-associated factor X-interacting protein 1 N-terminal" evidence="3">
    <location>
        <begin position="24"/>
        <end position="134"/>
    </location>
</feature>
<dbReference type="Proteomes" id="UP000014760">
    <property type="component" value="Unassembled WGS sequence"/>
</dbReference>
<feature type="coiled-coil region" evidence="2">
    <location>
        <begin position="237"/>
        <end position="264"/>
    </location>
</feature>
<dbReference type="HOGENOM" id="CLU_028246_0_0_1"/>
<feature type="coiled-coil region" evidence="2">
    <location>
        <begin position="110"/>
        <end position="158"/>
    </location>
</feature>
<accession>R7TYE8</accession>
<dbReference type="InterPro" id="IPR032755">
    <property type="entry name" value="TSNAXIP1_N"/>
</dbReference>
<evidence type="ECO:0000313" key="5">
    <source>
        <dbReference type="EnsemblMetazoa" id="CapteP174103"/>
    </source>
</evidence>
<dbReference type="EMBL" id="AMQN01011572">
    <property type="status" value="NOT_ANNOTATED_CDS"/>
    <property type="molecule type" value="Genomic_DNA"/>
</dbReference>
<dbReference type="PANTHER" id="PTHR16306:SF0">
    <property type="entry name" value="TRANSLIN-ASSOCIATED FACTOR X-INTERACTING PROTEIN 1"/>
    <property type="match status" value="1"/>
</dbReference>
<protein>
    <recommendedName>
        <fullName evidence="3">Translin-associated factor X-interacting protein 1 N-terminal domain-containing protein</fullName>
    </recommendedName>
</protein>
<dbReference type="EnsemblMetazoa" id="CapteT174103">
    <property type="protein sequence ID" value="CapteP174103"/>
    <property type="gene ID" value="CapteG174103"/>
</dbReference>
<dbReference type="STRING" id="283909.R7TYE8"/>
<evidence type="ECO:0000313" key="6">
    <source>
        <dbReference type="Proteomes" id="UP000014760"/>
    </source>
</evidence>
<evidence type="ECO:0000313" key="4">
    <source>
        <dbReference type="EMBL" id="ELT95990.1"/>
    </source>
</evidence>
<reference evidence="6" key="1">
    <citation type="submission" date="2012-12" db="EMBL/GenBank/DDBJ databases">
        <authorList>
            <person name="Hellsten U."/>
            <person name="Grimwood J."/>
            <person name="Chapman J.A."/>
            <person name="Shapiro H."/>
            <person name="Aerts A."/>
            <person name="Otillar R.P."/>
            <person name="Terry A.Y."/>
            <person name="Boore J.L."/>
            <person name="Simakov O."/>
            <person name="Marletaz F."/>
            <person name="Cho S.-J."/>
            <person name="Edsinger-Gonzales E."/>
            <person name="Havlak P."/>
            <person name="Kuo D.-H."/>
            <person name="Larsson T."/>
            <person name="Lv J."/>
            <person name="Arendt D."/>
            <person name="Savage R."/>
            <person name="Osoegawa K."/>
            <person name="de Jong P."/>
            <person name="Lindberg D.R."/>
            <person name="Seaver E.C."/>
            <person name="Weisblat D.A."/>
            <person name="Putnam N.H."/>
            <person name="Grigoriev I.V."/>
            <person name="Rokhsar D.S."/>
        </authorList>
    </citation>
    <scope>NUCLEOTIDE SEQUENCE</scope>
    <source>
        <strain evidence="6">I ESC-2004</strain>
    </source>
</reference>
<proteinExistence type="predicted"/>
<evidence type="ECO:0000256" key="1">
    <source>
        <dbReference type="ARBA" id="ARBA00023054"/>
    </source>
</evidence>
<dbReference type="EMBL" id="KB308952">
    <property type="protein sequence ID" value="ELT95990.1"/>
    <property type="molecule type" value="Genomic_DNA"/>
</dbReference>
<evidence type="ECO:0000256" key="2">
    <source>
        <dbReference type="SAM" id="Coils"/>
    </source>
</evidence>
<evidence type="ECO:0000259" key="3">
    <source>
        <dbReference type="Pfam" id="PF15739"/>
    </source>
</evidence>